<accession>A0A2N3LGU9</accession>
<sequence>MNRYPFHYYHAYPPIPNYVFPHRQFLPVNPKMFMDSARKMDPILRDAQILMKRISNSDAFAKKIMIAAQHSNVTEVNRIISFSNRYKK</sequence>
<dbReference type="OrthoDB" id="2615349at2"/>
<keyword evidence="2" id="KW-1185">Reference proteome</keyword>
<protein>
    <submittedName>
        <fullName evidence="1">Uncharacterized protein</fullName>
    </submittedName>
</protein>
<reference evidence="1 2" key="1">
    <citation type="submission" date="2017-11" db="EMBL/GenBank/DDBJ databases">
        <title>Bacillus camelliae sp. nov., isolated from pu'er tea.</title>
        <authorList>
            <person name="Niu L."/>
        </authorList>
    </citation>
    <scope>NUCLEOTIDE SEQUENCE [LARGE SCALE GENOMIC DNA]</scope>
    <source>
        <strain evidence="1 2">7578-1</strain>
    </source>
</reference>
<proteinExistence type="predicted"/>
<dbReference type="AlphaFoldDB" id="A0A2N3LGU9"/>
<dbReference type="EMBL" id="PIQO01000014">
    <property type="protein sequence ID" value="PKR83860.1"/>
    <property type="molecule type" value="Genomic_DNA"/>
</dbReference>
<evidence type="ECO:0000313" key="1">
    <source>
        <dbReference type="EMBL" id="PKR83860.1"/>
    </source>
</evidence>
<dbReference type="InterPro" id="IPR058870">
    <property type="entry name" value="YuzC"/>
</dbReference>
<name>A0A2N3LGU9_9BACI</name>
<dbReference type="Proteomes" id="UP000233440">
    <property type="component" value="Unassembled WGS sequence"/>
</dbReference>
<comment type="caution">
    <text evidence="1">The sequence shown here is derived from an EMBL/GenBank/DDBJ whole genome shotgun (WGS) entry which is preliminary data.</text>
</comment>
<gene>
    <name evidence="1" type="ORF">CWO92_16505</name>
</gene>
<evidence type="ECO:0000313" key="2">
    <source>
        <dbReference type="Proteomes" id="UP000233440"/>
    </source>
</evidence>
<organism evidence="1 2">
    <name type="scientific">Heyndrickxia camelliae</name>
    <dbReference type="NCBI Taxonomy" id="1707093"/>
    <lineage>
        <taxon>Bacteria</taxon>
        <taxon>Bacillati</taxon>
        <taxon>Bacillota</taxon>
        <taxon>Bacilli</taxon>
        <taxon>Bacillales</taxon>
        <taxon>Bacillaceae</taxon>
        <taxon>Heyndrickxia</taxon>
    </lineage>
</organism>
<dbReference type="Pfam" id="PF26344">
    <property type="entry name" value="YuzC"/>
    <property type="match status" value="1"/>
</dbReference>
<dbReference type="RefSeq" id="WP_101355313.1">
    <property type="nucleotide sequence ID" value="NZ_PIQO01000014.1"/>
</dbReference>